<evidence type="ECO:0008006" key="3">
    <source>
        <dbReference type="Google" id="ProtNLM"/>
    </source>
</evidence>
<dbReference type="PANTHER" id="PTHR10695:SF46">
    <property type="entry name" value="BIFUNCTIONAL COENZYME A SYNTHASE-RELATED"/>
    <property type="match status" value="1"/>
</dbReference>
<dbReference type="OMA" id="VEIWDPF"/>
<dbReference type="SUPFAM" id="SSF52374">
    <property type="entry name" value="Nucleotidylyl transferase"/>
    <property type="match status" value="1"/>
</dbReference>
<evidence type="ECO:0000313" key="2">
    <source>
        <dbReference type="Proteomes" id="UP000007963"/>
    </source>
</evidence>
<dbReference type="EMBL" id="CH476600">
    <property type="protein sequence ID" value="EAU34414.1"/>
    <property type="molecule type" value="Genomic_DNA"/>
</dbReference>
<dbReference type="GO" id="GO:0015937">
    <property type="term" value="P:coenzyme A biosynthetic process"/>
    <property type="evidence" value="ECO:0007669"/>
    <property type="project" value="TreeGrafter"/>
</dbReference>
<dbReference type="GO" id="GO:0004140">
    <property type="term" value="F:dephospho-CoA kinase activity"/>
    <property type="evidence" value="ECO:0007669"/>
    <property type="project" value="TreeGrafter"/>
</dbReference>
<dbReference type="eggNOG" id="KOG3351">
    <property type="taxonomic scope" value="Eukaryota"/>
</dbReference>
<dbReference type="GeneID" id="4320725"/>
<proteinExistence type="predicted"/>
<name>Q0CLT9_ASPTN</name>
<dbReference type="HOGENOM" id="CLU_035272_3_1_1"/>
<accession>Q0CLT9</accession>
<dbReference type="AlphaFoldDB" id="Q0CLT9"/>
<dbReference type="RefSeq" id="XP_001214523.1">
    <property type="nucleotide sequence ID" value="XM_001214523.1"/>
</dbReference>
<sequence>MPPSPDRMAQTSALLLLPPPPSASFPQFKDAYEPILSAVYSKLAQSLDGLNQSAILDIALSLPGLLSPECQPRARMYGSLRRFLANIYRLIGIVSVERNIELGGPGGVDARVIFLDFDTVIHPSQATIPVSQTGPILDLETLARSARLWDAVYYPDNAVGQTLATAFSRIYCQAKDPNAGAVEAISGVPNWTTAESLIVPGDAAKAVAHYSIAVGGTFDHFHIGHKQLLTATALALDPVQDSTSGRGGLLTIGVSGDELLVNKKYAEFLESWEERCASSASFLMAIMDFCPPASSAPRIEQISQPGPNGKYTLMEIRRGLTLKLVQISDPFGPTITDESISALVVSQETSSGGAAVNRERAKKGWKGLEVFEVDILHSGEVPSDDVDGFASKISSTDLRRRRMELAQR</sequence>
<evidence type="ECO:0000313" key="1">
    <source>
        <dbReference type="EMBL" id="EAU34414.1"/>
    </source>
</evidence>
<gene>
    <name evidence="1" type="ORF">ATEG_05345</name>
</gene>
<dbReference type="Gene3D" id="3.40.50.620">
    <property type="entry name" value="HUPs"/>
    <property type="match status" value="1"/>
</dbReference>
<organism evidence="1 2">
    <name type="scientific">Aspergillus terreus (strain NIH 2624 / FGSC A1156)</name>
    <dbReference type="NCBI Taxonomy" id="341663"/>
    <lineage>
        <taxon>Eukaryota</taxon>
        <taxon>Fungi</taxon>
        <taxon>Dikarya</taxon>
        <taxon>Ascomycota</taxon>
        <taxon>Pezizomycotina</taxon>
        <taxon>Eurotiomycetes</taxon>
        <taxon>Eurotiomycetidae</taxon>
        <taxon>Eurotiales</taxon>
        <taxon>Aspergillaceae</taxon>
        <taxon>Aspergillus</taxon>
        <taxon>Aspergillus subgen. Circumdati</taxon>
    </lineage>
</organism>
<dbReference type="OrthoDB" id="330671at2759"/>
<protein>
    <recommendedName>
        <fullName evidence="3">Cytidyltransferase-like domain-containing protein</fullName>
    </recommendedName>
</protein>
<dbReference type="VEuPathDB" id="FungiDB:ATEG_05345"/>
<dbReference type="STRING" id="341663.Q0CLT9"/>
<dbReference type="PANTHER" id="PTHR10695">
    <property type="entry name" value="DEPHOSPHO-COA KINASE-RELATED"/>
    <property type="match status" value="1"/>
</dbReference>
<reference evidence="2" key="1">
    <citation type="submission" date="2005-09" db="EMBL/GenBank/DDBJ databases">
        <title>Annotation of the Aspergillus terreus NIH2624 genome.</title>
        <authorList>
            <person name="Birren B.W."/>
            <person name="Lander E.S."/>
            <person name="Galagan J.E."/>
            <person name="Nusbaum C."/>
            <person name="Devon K."/>
            <person name="Henn M."/>
            <person name="Ma L.-J."/>
            <person name="Jaffe D.B."/>
            <person name="Butler J."/>
            <person name="Alvarez P."/>
            <person name="Gnerre S."/>
            <person name="Grabherr M."/>
            <person name="Kleber M."/>
            <person name="Mauceli E.W."/>
            <person name="Brockman W."/>
            <person name="Rounsley S."/>
            <person name="Young S.K."/>
            <person name="LaButti K."/>
            <person name="Pushparaj V."/>
            <person name="DeCaprio D."/>
            <person name="Crawford M."/>
            <person name="Koehrsen M."/>
            <person name="Engels R."/>
            <person name="Montgomery P."/>
            <person name="Pearson M."/>
            <person name="Howarth C."/>
            <person name="Larson L."/>
            <person name="Luoma S."/>
            <person name="White J."/>
            <person name="Alvarado L."/>
            <person name="Kodira C.D."/>
            <person name="Zeng Q."/>
            <person name="Oleary S."/>
            <person name="Yandava C."/>
            <person name="Denning D.W."/>
            <person name="Nierman W.C."/>
            <person name="Milne T."/>
            <person name="Madden K."/>
        </authorList>
    </citation>
    <scope>NUCLEOTIDE SEQUENCE [LARGE SCALE GENOMIC DNA]</scope>
    <source>
        <strain evidence="2">NIH 2624 / FGSC A1156</strain>
    </source>
</reference>
<dbReference type="InterPro" id="IPR014729">
    <property type="entry name" value="Rossmann-like_a/b/a_fold"/>
</dbReference>
<dbReference type="Proteomes" id="UP000007963">
    <property type="component" value="Unassembled WGS sequence"/>
</dbReference>